<evidence type="ECO:0000256" key="2">
    <source>
        <dbReference type="PIRSR" id="PIRSR603564-1"/>
    </source>
</evidence>
<feature type="binding site" evidence="2">
    <location>
        <position position="25"/>
    </location>
    <ligand>
        <name>substrate</name>
    </ligand>
</feature>
<feature type="binding site" evidence="2">
    <location>
        <position position="4"/>
    </location>
    <ligand>
        <name>substrate</name>
    </ligand>
</feature>
<dbReference type="HOGENOM" id="CLU_128620_0_0_6"/>
<dbReference type="PRINTS" id="PR01404">
    <property type="entry name" value="NPPPHYDRLASE"/>
</dbReference>
<dbReference type="Proteomes" id="UP000002383">
    <property type="component" value="Chromosome"/>
</dbReference>
<dbReference type="Pfam" id="PF00293">
    <property type="entry name" value="NUDIX"/>
    <property type="match status" value="1"/>
</dbReference>
<feature type="binding site" evidence="3">
    <location>
        <position position="56"/>
    </location>
    <ligand>
        <name>Mg(2+)</name>
        <dbReference type="ChEBI" id="CHEBI:18420"/>
    </ligand>
</feature>
<dbReference type="GO" id="GO:0046872">
    <property type="term" value="F:metal ion binding"/>
    <property type="evidence" value="ECO:0007669"/>
    <property type="project" value="UniProtKB-KW"/>
</dbReference>
<keyword evidence="3" id="KW-0460">Magnesium</keyword>
<keyword evidence="1 5" id="KW-0378">Hydrolase</keyword>
<dbReference type="PANTHER" id="PTHR43736">
    <property type="entry name" value="ADP-RIBOSE PYROPHOSPHATASE"/>
    <property type="match status" value="1"/>
</dbReference>
<dbReference type="CDD" id="cd04664">
    <property type="entry name" value="NUDIX_DHNTPase_like"/>
    <property type="match status" value="1"/>
</dbReference>
<keyword evidence="6" id="KW-1185">Reference proteome</keyword>
<dbReference type="RefSeq" id="WP_012638795.1">
    <property type="nucleotide sequence ID" value="NC_011901.1"/>
</dbReference>
<sequence length="148" mass="17152">MFPKRPESVLIVVYTQGGDVLLLRRREPPDFWQSVTGSLEWGEAPLQAARRELFEETGLGADGLVDCHLQYRFPIHTAWRHRYGPDAHENLEHVFLLRLPEPVPVRIEPREHTEYRWLPAAQAAEWCFSWSNARVIREQVLGEGGRDA</sequence>
<dbReference type="STRING" id="396588.Tgr7_2239"/>
<dbReference type="InterPro" id="IPR003564">
    <property type="entry name" value="DHNTPase"/>
</dbReference>
<feature type="binding site" evidence="2">
    <location>
        <position position="129"/>
    </location>
    <ligand>
        <name>substrate</name>
    </ligand>
</feature>
<gene>
    <name evidence="5" type="ordered locus">Tgr7_2239</name>
</gene>
<reference evidence="5 6" key="1">
    <citation type="journal article" date="2011" name="Stand. Genomic Sci.">
        <title>Complete genome sequence of 'Thioalkalivibrio sulfidophilus' HL-EbGr7.</title>
        <authorList>
            <person name="Muyzer G."/>
            <person name="Sorokin D.Y."/>
            <person name="Mavromatis K."/>
            <person name="Lapidus A."/>
            <person name="Clum A."/>
            <person name="Ivanova N."/>
            <person name="Pati A."/>
            <person name="d'Haeseleer P."/>
            <person name="Woyke T."/>
            <person name="Kyrpides N.C."/>
        </authorList>
    </citation>
    <scope>NUCLEOTIDE SEQUENCE [LARGE SCALE GENOMIC DNA]</scope>
    <source>
        <strain evidence="5 6">HL-EbGR7</strain>
    </source>
</reference>
<dbReference type="InterPro" id="IPR000086">
    <property type="entry name" value="NUDIX_hydrolase_dom"/>
</dbReference>
<evidence type="ECO:0000256" key="3">
    <source>
        <dbReference type="PIRSR" id="PIRSR603564-2"/>
    </source>
</evidence>
<organism evidence="5 6">
    <name type="scientific">Thioalkalivibrio sulfidiphilus (strain HL-EbGR7)</name>
    <dbReference type="NCBI Taxonomy" id="396588"/>
    <lineage>
        <taxon>Bacteria</taxon>
        <taxon>Pseudomonadati</taxon>
        <taxon>Pseudomonadota</taxon>
        <taxon>Gammaproteobacteria</taxon>
        <taxon>Chromatiales</taxon>
        <taxon>Ectothiorhodospiraceae</taxon>
        <taxon>Thioalkalivibrio</taxon>
    </lineage>
</organism>
<proteinExistence type="predicted"/>
<dbReference type="GO" id="GO:0046656">
    <property type="term" value="P:folic acid biosynthetic process"/>
    <property type="evidence" value="ECO:0007669"/>
    <property type="project" value="InterPro"/>
</dbReference>
<evidence type="ECO:0000313" key="6">
    <source>
        <dbReference type="Proteomes" id="UP000002383"/>
    </source>
</evidence>
<dbReference type="PROSITE" id="PS00893">
    <property type="entry name" value="NUDIX_BOX"/>
    <property type="match status" value="1"/>
</dbReference>
<feature type="binding site" evidence="2">
    <location>
        <position position="36"/>
    </location>
    <ligand>
        <name>substrate</name>
    </ligand>
</feature>
<dbReference type="NCBIfam" id="NF006961">
    <property type="entry name" value="PRK09438.1"/>
    <property type="match status" value="1"/>
</dbReference>
<feature type="binding site" evidence="3">
    <location>
        <position position="111"/>
    </location>
    <ligand>
        <name>Mg(2+)</name>
        <dbReference type="ChEBI" id="CHEBI:18420"/>
    </ligand>
</feature>
<name>B8GUJ9_THISH</name>
<dbReference type="eggNOG" id="COG0494">
    <property type="taxonomic scope" value="Bacteria"/>
</dbReference>
<dbReference type="InterPro" id="IPR015797">
    <property type="entry name" value="NUDIX_hydrolase-like_dom_sf"/>
</dbReference>
<dbReference type="GO" id="GO:0008828">
    <property type="term" value="F:dATP diphosphatase activity"/>
    <property type="evidence" value="ECO:0007669"/>
    <property type="project" value="InterPro"/>
</dbReference>
<dbReference type="SUPFAM" id="SSF55811">
    <property type="entry name" value="Nudix"/>
    <property type="match status" value="1"/>
</dbReference>
<accession>B8GUJ9</accession>
<comment type="cofactor">
    <cofactor evidence="3">
        <name>Mg(2+)</name>
        <dbReference type="ChEBI" id="CHEBI:18420"/>
    </cofactor>
    <text evidence="3">Binds 1 Mg(2+) ion per subunit.</text>
</comment>
<evidence type="ECO:0000259" key="4">
    <source>
        <dbReference type="PROSITE" id="PS51462"/>
    </source>
</evidence>
<dbReference type="PROSITE" id="PS51462">
    <property type="entry name" value="NUDIX"/>
    <property type="match status" value="1"/>
</dbReference>
<dbReference type="KEGG" id="tgr:Tgr7_2239"/>
<dbReference type="AlphaFoldDB" id="B8GUJ9"/>
<feature type="binding site" evidence="3">
    <location>
        <position position="52"/>
    </location>
    <ligand>
        <name>Mg(2+)</name>
        <dbReference type="ChEBI" id="CHEBI:18420"/>
    </ligand>
</feature>
<protein>
    <submittedName>
        <fullName evidence="5">dATP pyrophosphohydrolase</fullName>
    </submittedName>
</protein>
<keyword evidence="3" id="KW-0479">Metal-binding</keyword>
<dbReference type="InterPro" id="IPR020084">
    <property type="entry name" value="NUDIX_hydrolase_CS"/>
</dbReference>
<evidence type="ECO:0000313" key="5">
    <source>
        <dbReference type="EMBL" id="ACL73319.1"/>
    </source>
</evidence>
<dbReference type="PANTHER" id="PTHR43736:SF1">
    <property type="entry name" value="DIHYDRONEOPTERIN TRIPHOSPHATE DIPHOSPHATASE"/>
    <property type="match status" value="1"/>
</dbReference>
<dbReference type="EMBL" id="CP001339">
    <property type="protein sequence ID" value="ACL73319.1"/>
    <property type="molecule type" value="Genomic_DNA"/>
</dbReference>
<dbReference type="GO" id="GO:0019177">
    <property type="term" value="F:dihydroneopterin triphosphate pyrophosphohydrolase activity"/>
    <property type="evidence" value="ECO:0007669"/>
    <property type="project" value="InterPro"/>
</dbReference>
<evidence type="ECO:0000256" key="1">
    <source>
        <dbReference type="ARBA" id="ARBA00022801"/>
    </source>
</evidence>
<dbReference type="Gene3D" id="3.90.79.10">
    <property type="entry name" value="Nucleoside Triphosphate Pyrophosphohydrolase"/>
    <property type="match status" value="1"/>
</dbReference>
<feature type="domain" description="Nudix hydrolase" evidence="4">
    <location>
        <begin position="4"/>
        <end position="140"/>
    </location>
</feature>